<organism evidence="1 2">
    <name type="scientific">Nocardiopsis composta</name>
    <dbReference type="NCBI Taxonomy" id="157465"/>
    <lineage>
        <taxon>Bacteria</taxon>
        <taxon>Bacillati</taxon>
        <taxon>Actinomycetota</taxon>
        <taxon>Actinomycetes</taxon>
        <taxon>Streptosporangiales</taxon>
        <taxon>Nocardiopsidaceae</taxon>
        <taxon>Nocardiopsis</taxon>
    </lineage>
</organism>
<reference evidence="1 2" key="1">
    <citation type="submission" date="2020-08" db="EMBL/GenBank/DDBJ databases">
        <title>Sequencing the genomes of 1000 actinobacteria strains.</title>
        <authorList>
            <person name="Klenk H.-P."/>
        </authorList>
    </citation>
    <scope>NUCLEOTIDE SEQUENCE [LARGE SCALE GENOMIC DNA]</scope>
    <source>
        <strain evidence="1 2">DSM 44551</strain>
    </source>
</reference>
<evidence type="ECO:0000313" key="1">
    <source>
        <dbReference type="EMBL" id="MBB5429938.1"/>
    </source>
</evidence>
<dbReference type="AlphaFoldDB" id="A0A7W8VBH4"/>
<sequence>MRLFICHALLSRAPGAAPVTGARAQKTADEMRGYLAEPSFLDGPQGRVKVRSWHAHVHGHQALITAVMETATLPSTYAATAAAVAVKHMLHDTGHGRSWRQEYVEHALIHRTDTD</sequence>
<gene>
    <name evidence="1" type="ORF">HDA36_000022</name>
</gene>
<dbReference type="RefSeq" id="WP_184387426.1">
    <property type="nucleotide sequence ID" value="NZ_BAAAJD010000209.1"/>
</dbReference>
<evidence type="ECO:0000313" key="2">
    <source>
        <dbReference type="Proteomes" id="UP000572635"/>
    </source>
</evidence>
<comment type="caution">
    <text evidence="1">The sequence shown here is derived from an EMBL/GenBank/DDBJ whole genome shotgun (WGS) entry which is preliminary data.</text>
</comment>
<proteinExistence type="predicted"/>
<dbReference type="EMBL" id="JACHDB010000001">
    <property type="protein sequence ID" value="MBB5429938.1"/>
    <property type="molecule type" value="Genomic_DNA"/>
</dbReference>
<accession>A0A7W8VBH4</accession>
<dbReference type="Proteomes" id="UP000572635">
    <property type="component" value="Unassembled WGS sequence"/>
</dbReference>
<protein>
    <submittedName>
        <fullName evidence="1">Uncharacterized protein</fullName>
    </submittedName>
</protein>
<keyword evidence="2" id="KW-1185">Reference proteome</keyword>
<name>A0A7W8VBH4_9ACTN</name>